<name>A0A317KCD6_9ACTN</name>
<sequence>MTPAHDTSHAPTVQLSTIGGQPAGEPQAERAPTSPAGGLPRRTRESVRTESTPATGHRASPEDQSSPQSWPDETAAFAAGVSDAQATTDEGQLP</sequence>
<feature type="compositionally biased region" description="Polar residues" evidence="1">
    <location>
        <begin position="84"/>
        <end position="94"/>
    </location>
</feature>
<reference evidence="3" key="1">
    <citation type="submission" date="2018-05" db="EMBL/GenBank/DDBJ databases">
        <title>Micromonospora globispora sp. nov. and Micromonospora rugosa sp. nov., isolated from marine sediment.</title>
        <authorList>
            <person name="Carro L."/>
            <person name="Aysel V."/>
            <person name="Cetin D."/>
            <person name="Igual J.M."/>
            <person name="Klenk H.-P."/>
            <person name="Trujillo M.E."/>
            <person name="Sahin N."/>
        </authorList>
    </citation>
    <scope>NUCLEOTIDE SEQUENCE [LARGE SCALE GENOMIC DNA]</scope>
    <source>
        <strain evidence="3">S2904</strain>
    </source>
</reference>
<dbReference type="EMBL" id="QGSV01000096">
    <property type="protein sequence ID" value="PWU51067.1"/>
    <property type="molecule type" value="Genomic_DNA"/>
</dbReference>
<gene>
    <name evidence="2" type="ORF">DLJ46_05725</name>
</gene>
<comment type="caution">
    <text evidence="2">The sequence shown here is derived from an EMBL/GenBank/DDBJ whole genome shotgun (WGS) entry which is preliminary data.</text>
</comment>
<organism evidence="2 3">
    <name type="scientific">Micromonospora globispora</name>
    <dbReference type="NCBI Taxonomy" id="1450148"/>
    <lineage>
        <taxon>Bacteria</taxon>
        <taxon>Bacillati</taxon>
        <taxon>Actinomycetota</taxon>
        <taxon>Actinomycetes</taxon>
        <taxon>Micromonosporales</taxon>
        <taxon>Micromonosporaceae</taxon>
        <taxon>Micromonospora</taxon>
    </lineage>
</organism>
<dbReference type="Proteomes" id="UP000245683">
    <property type="component" value="Unassembled WGS sequence"/>
</dbReference>
<accession>A0A317KCD6</accession>
<keyword evidence="3" id="KW-1185">Reference proteome</keyword>
<dbReference type="AlphaFoldDB" id="A0A317KCD6"/>
<protein>
    <submittedName>
        <fullName evidence="2">Uncharacterized protein</fullName>
    </submittedName>
</protein>
<evidence type="ECO:0000313" key="3">
    <source>
        <dbReference type="Proteomes" id="UP000245683"/>
    </source>
</evidence>
<feature type="compositionally biased region" description="Polar residues" evidence="1">
    <location>
        <begin position="62"/>
        <end position="71"/>
    </location>
</feature>
<evidence type="ECO:0000256" key="1">
    <source>
        <dbReference type="SAM" id="MobiDB-lite"/>
    </source>
</evidence>
<feature type="region of interest" description="Disordered" evidence="1">
    <location>
        <begin position="1"/>
        <end position="94"/>
    </location>
</feature>
<evidence type="ECO:0000313" key="2">
    <source>
        <dbReference type="EMBL" id="PWU51067.1"/>
    </source>
</evidence>
<feature type="compositionally biased region" description="Polar residues" evidence="1">
    <location>
        <begin position="9"/>
        <end position="19"/>
    </location>
</feature>
<proteinExistence type="predicted"/>